<evidence type="ECO:0000313" key="2">
    <source>
        <dbReference type="EMBL" id="NGZ85191.1"/>
    </source>
</evidence>
<name>A0ABX0FKV9_9BURK</name>
<sequence>MTTLFSPFKLGRYTLPNRIVMAPMTRARAIDLRPNLDTAIYYQQRASAGLIISEGVPISEEGRGQAYTPGIYNPAQVEAWRKVTRAVHERGGRMFAQLWHVGRASHTSQQVGGLAPVGASDLKGENVYTWVVGDDGVAGMVPQSQPRQLATEEVARVTSDFVHAARCALEAEFDGIELHGANGYLFEQFINASVNNRSDRYGGSIANRLRFTLETVDAVAAAIGADRVGIRLAPFGRFNDMRPFEQERETWLALASELSKRNLAYVHLSDQETLGEQGIPQGFVAEFRAAYAGTLILAGGYDKQRGVAALDADKADLIAIGRAFIANPDLVERMRHDWPLAEPDRATFYGLGNHGYTDYPAYQLTPQA</sequence>
<feature type="domain" description="NADH:flavin oxidoreductase/NADH oxidase N-terminal" evidence="1">
    <location>
        <begin position="4"/>
        <end position="338"/>
    </location>
</feature>
<dbReference type="InterPro" id="IPR001155">
    <property type="entry name" value="OxRdtase_FMN_N"/>
</dbReference>
<evidence type="ECO:0000259" key="1">
    <source>
        <dbReference type="Pfam" id="PF00724"/>
    </source>
</evidence>
<dbReference type="SUPFAM" id="SSF51395">
    <property type="entry name" value="FMN-linked oxidoreductases"/>
    <property type="match status" value="1"/>
</dbReference>
<reference evidence="3" key="1">
    <citation type="submission" date="2023-07" db="EMBL/GenBank/DDBJ databases">
        <title>Duganella aceri sp. nov., isolated from tree sap.</title>
        <authorList>
            <person name="Kim I.S."/>
        </authorList>
    </citation>
    <scope>NUCLEOTIDE SEQUENCE [LARGE SCALE GENOMIC DNA]</scope>
    <source>
        <strain evidence="3">SAP-35</strain>
    </source>
</reference>
<dbReference type="EMBL" id="JAADJT010000005">
    <property type="protein sequence ID" value="NGZ85191.1"/>
    <property type="molecule type" value="Genomic_DNA"/>
</dbReference>
<comment type="caution">
    <text evidence="2">The sequence shown here is derived from an EMBL/GenBank/DDBJ whole genome shotgun (WGS) entry which is preliminary data.</text>
</comment>
<dbReference type="CDD" id="cd02933">
    <property type="entry name" value="OYE_like_FMN"/>
    <property type="match status" value="1"/>
</dbReference>
<gene>
    <name evidence="2" type="ORF">GW587_13115</name>
</gene>
<protein>
    <submittedName>
        <fullName evidence="2">Alkene reductase</fullName>
    </submittedName>
</protein>
<evidence type="ECO:0000313" key="3">
    <source>
        <dbReference type="Proteomes" id="UP000666369"/>
    </source>
</evidence>
<proteinExistence type="predicted"/>
<dbReference type="InterPro" id="IPR045247">
    <property type="entry name" value="Oye-like"/>
</dbReference>
<dbReference type="Pfam" id="PF00724">
    <property type="entry name" value="Oxidored_FMN"/>
    <property type="match status" value="1"/>
</dbReference>
<accession>A0ABX0FKV9</accession>
<dbReference type="RefSeq" id="WP_166103410.1">
    <property type="nucleotide sequence ID" value="NZ_JAADJT010000005.1"/>
</dbReference>
<dbReference type="Proteomes" id="UP000666369">
    <property type="component" value="Unassembled WGS sequence"/>
</dbReference>
<dbReference type="InterPro" id="IPR013785">
    <property type="entry name" value="Aldolase_TIM"/>
</dbReference>
<dbReference type="PANTHER" id="PTHR22893">
    <property type="entry name" value="NADH OXIDOREDUCTASE-RELATED"/>
    <property type="match status" value="1"/>
</dbReference>
<dbReference type="Gene3D" id="3.20.20.70">
    <property type="entry name" value="Aldolase class I"/>
    <property type="match status" value="1"/>
</dbReference>
<organism evidence="2 3">
    <name type="scientific">Duganella aceris</name>
    <dbReference type="NCBI Taxonomy" id="2703883"/>
    <lineage>
        <taxon>Bacteria</taxon>
        <taxon>Pseudomonadati</taxon>
        <taxon>Pseudomonadota</taxon>
        <taxon>Betaproteobacteria</taxon>
        <taxon>Burkholderiales</taxon>
        <taxon>Oxalobacteraceae</taxon>
        <taxon>Telluria group</taxon>
        <taxon>Duganella</taxon>
    </lineage>
</organism>
<dbReference type="PANTHER" id="PTHR22893:SF91">
    <property type="entry name" value="NADPH DEHYDROGENASE 2-RELATED"/>
    <property type="match status" value="1"/>
</dbReference>
<keyword evidence="3" id="KW-1185">Reference proteome</keyword>